<dbReference type="InterPro" id="IPR011051">
    <property type="entry name" value="RmlC_Cupin_sf"/>
</dbReference>
<dbReference type="InterPro" id="IPR018050">
    <property type="entry name" value="Pmannose_isomerase-type1_CS"/>
</dbReference>
<evidence type="ECO:0000259" key="13">
    <source>
        <dbReference type="Pfam" id="PF01238"/>
    </source>
</evidence>
<evidence type="ECO:0000256" key="9">
    <source>
        <dbReference type="PIRSR" id="PIRSR001480-2"/>
    </source>
</evidence>
<keyword evidence="6 9" id="KW-0862">Zinc</keyword>
<dbReference type="AlphaFoldDB" id="A0AAV2SED8"/>
<protein>
    <recommendedName>
        <fullName evidence="4 10">Mannose-6-phosphate isomerase</fullName>
        <ecNumber evidence="4 10">5.3.1.8</ecNumber>
    </recommendedName>
</protein>
<dbReference type="GO" id="GO:0008270">
    <property type="term" value="F:zinc ion binding"/>
    <property type="evidence" value="ECO:0007669"/>
    <property type="project" value="InterPro"/>
</dbReference>
<dbReference type="Pfam" id="PF01238">
    <property type="entry name" value="PMI_typeI_C"/>
    <property type="match status" value="1"/>
</dbReference>
<dbReference type="PROSITE" id="PS00966">
    <property type="entry name" value="PMI_I_2"/>
    <property type="match status" value="1"/>
</dbReference>
<feature type="binding site" evidence="9">
    <location>
        <position position="101"/>
    </location>
    <ligand>
        <name>Zn(2+)</name>
        <dbReference type="ChEBI" id="CHEBI:29105"/>
    </ligand>
</feature>
<dbReference type="EMBL" id="CAXKWB010060834">
    <property type="protein sequence ID" value="CAL4183520.1"/>
    <property type="molecule type" value="Genomic_DNA"/>
</dbReference>
<dbReference type="PANTHER" id="PTHR10309">
    <property type="entry name" value="MANNOSE-6-PHOSPHATE ISOMERASE"/>
    <property type="match status" value="1"/>
</dbReference>
<evidence type="ECO:0000256" key="6">
    <source>
        <dbReference type="ARBA" id="ARBA00022833"/>
    </source>
</evidence>
<feature type="domain" description="Phosphomannose isomerase type I C-terminal" evidence="13">
    <location>
        <begin position="318"/>
        <end position="359"/>
    </location>
</feature>
<dbReference type="Gene3D" id="2.60.120.10">
    <property type="entry name" value="Jelly Rolls"/>
    <property type="match status" value="2"/>
</dbReference>
<evidence type="ECO:0000256" key="3">
    <source>
        <dbReference type="ARBA" id="ARBA00010772"/>
    </source>
</evidence>
<dbReference type="FunFam" id="2.60.120.10:FF:000044">
    <property type="entry name" value="Mannose-6-phosphate isomerase"/>
    <property type="match status" value="1"/>
</dbReference>
<dbReference type="PROSITE" id="PS00965">
    <property type="entry name" value="PMI_I_1"/>
    <property type="match status" value="1"/>
</dbReference>
<dbReference type="NCBIfam" id="TIGR00218">
    <property type="entry name" value="manA"/>
    <property type="match status" value="1"/>
</dbReference>
<evidence type="ECO:0000256" key="1">
    <source>
        <dbReference type="ARBA" id="ARBA00000757"/>
    </source>
</evidence>
<comment type="cofactor">
    <cofactor evidence="9 10">
        <name>Zn(2+)</name>
        <dbReference type="ChEBI" id="CHEBI:29105"/>
    </cofactor>
    <text evidence="9 10">Binds 1 zinc ion per subunit.</text>
</comment>
<dbReference type="Pfam" id="PF20512">
    <property type="entry name" value="PMI_typeI_hel"/>
    <property type="match status" value="1"/>
</dbReference>
<comment type="catalytic activity">
    <reaction evidence="1 10">
        <text>D-mannose 6-phosphate = D-fructose 6-phosphate</text>
        <dbReference type="Rhea" id="RHEA:12356"/>
        <dbReference type="ChEBI" id="CHEBI:58735"/>
        <dbReference type="ChEBI" id="CHEBI:61527"/>
        <dbReference type="EC" id="5.3.1.8"/>
    </reaction>
</comment>
<keyword evidence="7 10" id="KW-0413">Isomerase</keyword>
<dbReference type="PRINTS" id="PR00714">
    <property type="entry name" value="MAN6PISMRASE"/>
</dbReference>
<comment type="pathway">
    <text evidence="2 12">Nucleotide-sugar biosynthesis; GDP-alpha-D-mannose biosynthesis; alpha-D-mannose 1-phosphate from D-fructose 6-phosphate: step 1/2.</text>
</comment>
<evidence type="ECO:0000256" key="4">
    <source>
        <dbReference type="ARBA" id="ARBA00011956"/>
    </source>
</evidence>
<evidence type="ECO:0000256" key="11">
    <source>
        <dbReference type="RuleBase" id="RU004189"/>
    </source>
</evidence>
<dbReference type="InterPro" id="IPR001250">
    <property type="entry name" value="Man6P_Isoase-1"/>
</dbReference>
<evidence type="ECO:0000259" key="15">
    <source>
        <dbReference type="Pfam" id="PF20512"/>
    </source>
</evidence>
<evidence type="ECO:0000256" key="5">
    <source>
        <dbReference type="ARBA" id="ARBA00022723"/>
    </source>
</evidence>
<dbReference type="EC" id="5.3.1.8" evidence="4 10"/>
<dbReference type="GO" id="GO:0009298">
    <property type="term" value="P:GDP-mannose biosynthetic process"/>
    <property type="evidence" value="ECO:0007669"/>
    <property type="project" value="InterPro"/>
</dbReference>
<dbReference type="InterPro" id="IPR046457">
    <property type="entry name" value="PMI_typeI_cat"/>
</dbReference>
<dbReference type="GO" id="GO:0005829">
    <property type="term" value="C:cytosol"/>
    <property type="evidence" value="ECO:0007669"/>
    <property type="project" value="TreeGrafter"/>
</dbReference>
<dbReference type="SUPFAM" id="SSF51182">
    <property type="entry name" value="RmlC-like cupins"/>
    <property type="match status" value="1"/>
</dbReference>
<evidence type="ECO:0000313" key="16">
    <source>
        <dbReference type="EMBL" id="CAL4183520.1"/>
    </source>
</evidence>
<evidence type="ECO:0000256" key="8">
    <source>
        <dbReference type="PIRSR" id="PIRSR001480-1"/>
    </source>
</evidence>
<dbReference type="InterPro" id="IPR016305">
    <property type="entry name" value="Mannose-6-P_Isomerase"/>
</dbReference>
<organism evidence="16 17">
    <name type="scientific">Meganyctiphanes norvegica</name>
    <name type="common">Northern krill</name>
    <name type="synonym">Thysanopoda norvegica</name>
    <dbReference type="NCBI Taxonomy" id="48144"/>
    <lineage>
        <taxon>Eukaryota</taxon>
        <taxon>Metazoa</taxon>
        <taxon>Ecdysozoa</taxon>
        <taxon>Arthropoda</taxon>
        <taxon>Crustacea</taxon>
        <taxon>Multicrustacea</taxon>
        <taxon>Malacostraca</taxon>
        <taxon>Eumalacostraca</taxon>
        <taxon>Eucarida</taxon>
        <taxon>Euphausiacea</taxon>
        <taxon>Euphausiidae</taxon>
        <taxon>Meganyctiphanes</taxon>
    </lineage>
</organism>
<feature type="active site" evidence="8">
    <location>
        <position position="278"/>
    </location>
</feature>
<dbReference type="Gene3D" id="1.10.441.10">
    <property type="entry name" value="Phosphomannose Isomerase, domain 2"/>
    <property type="match status" value="1"/>
</dbReference>
<dbReference type="PIRSF" id="PIRSF001480">
    <property type="entry name" value="Mannose-6-phosphate_isomerase"/>
    <property type="match status" value="1"/>
</dbReference>
<evidence type="ECO:0000256" key="12">
    <source>
        <dbReference type="RuleBase" id="RU004248"/>
    </source>
</evidence>
<feature type="binding site" evidence="9">
    <location>
        <position position="128"/>
    </location>
    <ligand>
        <name>Zn(2+)</name>
        <dbReference type="ChEBI" id="CHEBI:29105"/>
    </ligand>
</feature>
<evidence type="ECO:0000256" key="2">
    <source>
        <dbReference type="ARBA" id="ARBA00004666"/>
    </source>
</evidence>
<name>A0AAV2SED8_MEGNR</name>
<dbReference type="PANTHER" id="PTHR10309:SF0">
    <property type="entry name" value="MANNOSE-6-PHOSPHATE ISOMERASE"/>
    <property type="match status" value="1"/>
</dbReference>
<comment type="caution">
    <text evidence="16">The sequence shown here is derived from an EMBL/GenBank/DDBJ whole genome shotgun (WGS) entry which is preliminary data.</text>
</comment>
<accession>A0AAV2SED8</accession>
<feature type="binding site" evidence="9">
    <location>
        <position position="259"/>
    </location>
    <ligand>
        <name>Zn(2+)</name>
        <dbReference type="ChEBI" id="CHEBI:29105"/>
    </ligand>
</feature>
<evidence type="ECO:0000313" key="17">
    <source>
        <dbReference type="Proteomes" id="UP001497623"/>
    </source>
</evidence>
<dbReference type="GO" id="GO:0004476">
    <property type="term" value="F:mannose-6-phosphate isomerase activity"/>
    <property type="evidence" value="ECO:0007669"/>
    <property type="project" value="UniProtKB-EC"/>
</dbReference>
<feature type="binding site" evidence="9">
    <location>
        <position position="103"/>
    </location>
    <ligand>
        <name>Zn(2+)</name>
        <dbReference type="ChEBI" id="CHEBI:29105"/>
    </ligand>
</feature>
<dbReference type="InterPro" id="IPR046458">
    <property type="entry name" value="PMI_typeI_hel"/>
</dbReference>
<dbReference type="GO" id="GO:0005975">
    <property type="term" value="P:carbohydrate metabolic process"/>
    <property type="evidence" value="ECO:0007669"/>
    <property type="project" value="InterPro"/>
</dbReference>
<comment type="similarity">
    <text evidence="3 11">Belongs to the mannose-6-phosphate isomerase type 1 family.</text>
</comment>
<dbReference type="Pfam" id="PF20511">
    <property type="entry name" value="PMI_typeI_cat"/>
    <property type="match status" value="1"/>
</dbReference>
<sequence>MELSCAVQQYAWGVMGGDSSVAQMAQAGLPDFTVQQDKPYAELWMGTHPNGPAVIKGSKQSLGEYISQHPEVLGASVRKIFGDQLPFLFKVLSVNKALSIQAHPNKAHAEQLHSDRPDVYKDPNHKPEMTLALTPFEALCGFRPHQEIQHFIKEIPELKSVLGEDVASAFSSSPNEDNLKSCFSNMMNASKDTIAGALTKLQQKFAGMAECDGDGLLKELFLRLHQQYPGDVGCFSIYLLNYLTLQPGEAMFLGPNVIHAYLLGDCVECMACSDNVVRAGLTPKYQDVETLVSMLEYSMATKESRKFQGSKIDDSTTLYNPPVPDFAVDIIKVSSNSSHTLRAVDSASIFIVVVGGASVTSIIPDCESNSVSELQRGSVVFMKAGQTLALNTKQDFVAYRALCVL</sequence>
<evidence type="ECO:0000259" key="14">
    <source>
        <dbReference type="Pfam" id="PF20511"/>
    </source>
</evidence>
<dbReference type="Proteomes" id="UP001497623">
    <property type="component" value="Unassembled WGS sequence"/>
</dbReference>
<dbReference type="CDD" id="cd07011">
    <property type="entry name" value="cupin_PMI_type_I_N"/>
    <property type="match status" value="1"/>
</dbReference>
<feature type="domain" description="Phosphomannose isomerase type I catalytic" evidence="14">
    <location>
        <begin position="2"/>
        <end position="145"/>
    </location>
</feature>
<gene>
    <name evidence="16" type="ORF">MNOR_LOCUS35707</name>
</gene>
<dbReference type="InterPro" id="IPR046456">
    <property type="entry name" value="PMI_typeI_C"/>
</dbReference>
<feature type="non-terminal residue" evidence="16">
    <location>
        <position position="405"/>
    </location>
</feature>
<proteinExistence type="inferred from homology"/>
<dbReference type="FunFam" id="1.10.441.10:FF:000003">
    <property type="entry name" value="Mannose-6-phosphate isomerase"/>
    <property type="match status" value="1"/>
</dbReference>
<evidence type="ECO:0000256" key="7">
    <source>
        <dbReference type="ARBA" id="ARBA00023235"/>
    </source>
</evidence>
<reference evidence="16 17" key="1">
    <citation type="submission" date="2024-05" db="EMBL/GenBank/DDBJ databases">
        <authorList>
            <person name="Wallberg A."/>
        </authorList>
    </citation>
    <scope>NUCLEOTIDE SEQUENCE [LARGE SCALE GENOMIC DNA]</scope>
</reference>
<feature type="domain" description="Phosphomannose isomerase type I helical insertion" evidence="15">
    <location>
        <begin position="168"/>
        <end position="240"/>
    </location>
</feature>
<evidence type="ECO:0000256" key="10">
    <source>
        <dbReference type="RuleBase" id="RU000611"/>
    </source>
</evidence>
<dbReference type="InterPro" id="IPR014710">
    <property type="entry name" value="RmlC-like_jellyroll"/>
</dbReference>
<keyword evidence="5 9" id="KW-0479">Metal-binding</keyword>
<keyword evidence="17" id="KW-1185">Reference proteome</keyword>